<comment type="caution">
    <text evidence="2">The sequence shown here is derived from an EMBL/GenBank/DDBJ whole genome shotgun (WGS) entry which is preliminary data.</text>
</comment>
<dbReference type="Gene3D" id="3.40.50.150">
    <property type="entry name" value="Vaccinia Virus protein VP39"/>
    <property type="match status" value="1"/>
</dbReference>
<accession>A0A0H1B6J1</accession>
<dbReference type="Pfam" id="PF13489">
    <property type="entry name" value="Methyltransf_23"/>
    <property type="match status" value="1"/>
</dbReference>
<dbReference type="SUPFAM" id="SSF53335">
    <property type="entry name" value="S-adenosyl-L-methionine-dependent methyltransferases"/>
    <property type="match status" value="1"/>
</dbReference>
<evidence type="ECO:0000313" key="2">
    <source>
        <dbReference type="EMBL" id="KLJ07000.1"/>
    </source>
</evidence>
<dbReference type="PANTHER" id="PTHR43591:SF10">
    <property type="entry name" value="ABC TRANSMEMBRANE TYPE-1 DOMAIN-CONTAINING PROTEIN-RELATED"/>
    <property type="match status" value="1"/>
</dbReference>
<reference evidence="3" key="1">
    <citation type="journal article" date="2015" name="PLoS Genet.">
        <title>The dynamic genome and transcriptome of the human fungal pathogen Blastomyces and close relative Emmonsia.</title>
        <authorList>
            <person name="Munoz J.F."/>
            <person name="Gauthier G.M."/>
            <person name="Desjardins C.A."/>
            <person name="Gallo J.E."/>
            <person name="Holder J."/>
            <person name="Sullivan T.D."/>
            <person name="Marty A.J."/>
            <person name="Carmen J.C."/>
            <person name="Chen Z."/>
            <person name="Ding L."/>
            <person name="Gujja S."/>
            <person name="Magrini V."/>
            <person name="Misas E."/>
            <person name="Mitreva M."/>
            <person name="Priest M."/>
            <person name="Saif S."/>
            <person name="Whiston E.A."/>
            <person name="Young S."/>
            <person name="Zeng Q."/>
            <person name="Goldman W.E."/>
            <person name="Mardis E.R."/>
            <person name="Taylor J.W."/>
            <person name="McEwen J.G."/>
            <person name="Clay O.K."/>
            <person name="Klein B.S."/>
            <person name="Cuomo C.A."/>
        </authorList>
    </citation>
    <scope>NUCLEOTIDE SEQUENCE [LARGE SCALE GENOMIC DNA]</scope>
    <source>
        <strain evidence="3">UAMH 139</strain>
    </source>
</reference>
<dbReference type="PANTHER" id="PTHR43591">
    <property type="entry name" value="METHYLTRANSFERASE"/>
    <property type="match status" value="1"/>
</dbReference>
<keyword evidence="3" id="KW-1185">Reference proteome</keyword>
<evidence type="ECO:0000256" key="1">
    <source>
        <dbReference type="SAM" id="MobiDB-lite"/>
    </source>
</evidence>
<evidence type="ECO:0008006" key="4">
    <source>
        <dbReference type="Google" id="ProtNLM"/>
    </source>
</evidence>
<gene>
    <name evidence="2" type="ORF">EMPG_17510</name>
</gene>
<name>A0A0H1B6J1_9EURO</name>
<dbReference type="STRING" id="2060906.A0A0H1B6J1"/>
<dbReference type="CDD" id="cd02440">
    <property type="entry name" value="AdoMet_MTases"/>
    <property type="match status" value="1"/>
</dbReference>
<dbReference type="Proteomes" id="UP000053573">
    <property type="component" value="Unassembled WGS sequence"/>
</dbReference>
<dbReference type="GO" id="GO:0008168">
    <property type="term" value="F:methyltransferase activity"/>
    <property type="evidence" value="ECO:0007669"/>
    <property type="project" value="TreeGrafter"/>
</dbReference>
<sequence>MSATEPGVAQTSTPAPVDGVGADSVVEIDDTDDAGFSYGEGDSDSAVSASITSSIVNYEYSNGRRYAGYRRGEYLLPNDETEQDRLDLLHHVFLLLNDGKLMRAPIGPNPQRALDVGTGTGIWALDFADHYPSAEVIGLDLSPIQPSWVPPNMKFYVDDVEKDWTYGPDEAFDVIHARQMGGSVSDWKKLTKECFDNLKPGGWIELQEPETLVTSDDDTASKATASNEFLALSNKAADQFGKELNMGRKYKQHLIDAGFVDVRDDVLKTPIGPWAKDPKLKEVGRYFLEHCLLGVDAYILGFIGKVLGWSESECMILAAKVKAELRDRKNHLYLLTHFVYGRKPT</sequence>
<feature type="region of interest" description="Disordered" evidence="1">
    <location>
        <begin position="1"/>
        <end position="23"/>
    </location>
</feature>
<evidence type="ECO:0000313" key="3">
    <source>
        <dbReference type="Proteomes" id="UP000053573"/>
    </source>
</evidence>
<dbReference type="EMBL" id="LDEV01002933">
    <property type="protein sequence ID" value="KLJ07000.1"/>
    <property type="molecule type" value="Genomic_DNA"/>
</dbReference>
<organism evidence="2 3">
    <name type="scientific">Blastomyces silverae</name>
    <dbReference type="NCBI Taxonomy" id="2060906"/>
    <lineage>
        <taxon>Eukaryota</taxon>
        <taxon>Fungi</taxon>
        <taxon>Dikarya</taxon>
        <taxon>Ascomycota</taxon>
        <taxon>Pezizomycotina</taxon>
        <taxon>Eurotiomycetes</taxon>
        <taxon>Eurotiomycetidae</taxon>
        <taxon>Onygenales</taxon>
        <taxon>Ajellomycetaceae</taxon>
        <taxon>Blastomyces</taxon>
    </lineage>
</organism>
<dbReference type="AlphaFoldDB" id="A0A0H1B6J1"/>
<proteinExistence type="predicted"/>
<dbReference type="InterPro" id="IPR029063">
    <property type="entry name" value="SAM-dependent_MTases_sf"/>
</dbReference>
<protein>
    <recommendedName>
        <fullName evidence="4">Methyltransferase</fullName>
    </recommendedName>
</protein>
<dbReference type="OrthoDB" id="2013972at2759"/>
<feature type="compositionally biased region" description="Polar residues" evidence="1">
    <location>
        <begin position="1"/>
        <end position="14"/>
    </location>
</feature>